<proteinExistence type="predicted"/>
<evidence type="ECO:0000313" key="3">
    <source>
        <dbReference type="Proteomes" id="UP000036987"/>
    </source>
</evidence>
<feature type="region of interest" description="Disordered" evidence="1">
    <location>
        <begin position="68"/>
        <end position="153"/>
    </location>
</feature>
<reference evidence="3" key="1">
    <citation type="journal article" date="2016" name="Nature">
        <title>The genome of the seagrass Zostera marina reveals angiosperm adaptation to the sea.</title>
        <authorList>
            <person name="Olsen J.L."/>
            <person name="Rouze P."/>
            <person name="Verhelst B."/>
            <person name="Lin Y.-C."/>
            <person name="Bayer T."/>
            <person name="Collen J."/>
            <person name="Dattolo E."/>
            <person name="De Paoli E."/>
            <person name="Dittami S."/>
            <person name="Maumus F."/>
            <person name="Michel G."/>
            <person name="Kersting A."/>
            <person name="Lauritano C."/>
            <person name="Lohaus R."/>
            <person name="Toepel M."/>
            <person name="Tonon T."/>
            <person name="Vanneste K."/>
            <person name="Amirebrahimi M."/>
            <person name="Brakel J."/>
            <person name="Bostroem C."/>
            <person name="Chovatia M."/>
            <person name="Grimwood J."/>
            <person name="Jenkins J.W."/>
            <person name="Jueterbock A."/>
            <person name="Mraz A."/>
            <person name="Stam W.T."/>
            <person name="Tice H."/>
            <person name="Bornberg-Bauer E."/>
            <person name="Green P.J."/>
            <person name="Pearson G.A."/>
            <person name="Procaccini G."/>
            <person name="Duarte C.M."/>
            <person name="Schmutz J."/>
            <person name="Reusch T.B.H."/>
            <person name="Van de Peer Y."/>
        </authorList>
    </citation>
    <scope>NUCLEOTIDE SEQUENCE [LARGE SCALE GENOMIC DNA]</scope>
    <source>
        <strain evidence="3">cv. Finnish</strain>
    </source>
</reference>
<evidence type="ECO:0000313" key="2">
    <source>
        <dbReference type="EMBL" id="KMZ73886.1"/>
    </source>
</evidence>
<protein>
    <submittedName>
        <fullName evidence="2">Uncharacterized protein</fullName>
    </submittedName>
</protein>
<organism evidence="2 3">
    <name type="scientific">Zostera marina</name>
    <name type="common">Eelgrass</name>
    <dbReference type="NCBI Taxonomy" id="29655"/>
    <lineage>
        <taxon>Eukaryota</taxon>
        <taxon>Viridiplantae</taxon>
        <taxon>Streptophyta</taxon>
        <taxon>Embryophyta</taxon>
        <taxon>Tracheophyta</taxon>
        <taxon>Spermatophyta</taxon>
        <taxon>Magnoliopsida</taxon>
        <taxon>Liliopsida</taxon>
        <taxon>Zosteraceae</taxon>
        <taxon>Zostera</taxon>
    </lineage>
</organism>
<evidence type="ECO:0000256" key="1">
    <source>
        <dbReference type="SAM" id="MobiDB-lite"/>
    </source>
</evidence>
<name>A0A0K9PXZ4_ZOSMR</name>
<gene>
    <name evidence="2" type="ORF">ZOSMA_13G00900</name>
</gene>
<dbReference type="AlphaFoldDB" id="A0A0K9PXZ4"/>
<dbReference type="Proteomes" id="UP000036987">
    <property type="component" value="Unassembled WGS sequence"/>
</dbReference>
<dbReference type="EMBL" id="LFYR01000514">
    <property type="protein sequence ID" value="KMZ73886.1"/>
    <property type="molecule type" value="Genomic_DNA"/>
</dbReference>
<feature type="compositionally biased region" description="Low complexity" evidence="1">
    <location>
        <begin position="68"/>
        <end position="78"/>
    </location>
</feature>
<feature type="compositionally biased region" description="Basic and acidic residues" evidence="1">
    <location>
        <begin position="119"/>
        <end position="137"/>
    </location>
</feature>
<comment type="caution">
    <text evidence="2">The sequence shown here is derived from an EMBL/GenBank/DDBJ whole genome shotgun (WGS) entry which is preliminary data.</text>
</comment>
<keyword evidence="3" id="KW-1185">Reference proteome</keyword>
<accession>A0A0K9PXZ4</accession>
<sequence>MEQWWMMKNIRSSSLLWDHGGFWPLRRRLLRLPLPCQTFQAISVFSSTDLESLPQIFPTVASGRLGSESLSRSLEETQPPQPIPPLSRLRRQSRSRPSSNEESPPPPYPERPARNPCGKSREDRRKGGRERNDVEVVKRKRGGVIYNGTDGLG</sequence>